<accession>S8D8Z8</accession>
<dbReference type="OrthoDB" id="772152at2759"/>
<keyword evidence="1" id="KW-1133">Transmembrane helix</keyword>
<dbReference type="AlphaFoldDB" id="S8D8Z8"/>
<feature type="non-terminal residue" evidence="2">
    <location>
        <position position="89"/>
    </location>
</feature>
<organism evidence="2 3">
    <name type="scientific">Genlisea aurea</name>
    <dbReference type="NCBI Taxonomy" id="192259"/>
    <lineage>
        <taxon>Eukaryota</taxon>
        <taxon>Viridiplantae</taxon>
        <taxon>Streptophyta</taxon>
        <taxon>Embryophyta</taxon>
        <taxon>Tracheophyta</taxon>
        <taxon>Spermatophyta</taxon>
        <taxon>Magnoliopsida</taxon>
        <taxon>eudicotyledons</taxon>
        <taxon>Gunneridae</taxon>
        <taxon>Pentapetalae</taxon>
        <taxon>asterids</taxon>
        <taxon>lamiids</taxon>
        <taxon>Lamiales</taxon>
        <taxon>Lentibulariaceae</taxon>
        <taxon>Genlisea</taxon>
    </lineage>
</organism>
<evidence type="ECO:0000256" key="1">
    <source>
        <dbReference type="SAM" id="Phobius"/>
    </source>
</evidence>
<evidence type="ECO:0000313" key="3">
    <source>
        <dbReference type="Proteomes" id="UP000015453"/>
    </source>
</evidence>
<proteinExistence type="predicted"/>
<keyword evidence="3" id="KW-1185">Reference proteome</keyword>
<dbReference type="PANTHER" id="PTHR35462:SF2">
    <property type="entry name" value="TRANSMEMBRANE PROTEIN"/>
    <property type="match status" value="1"/>
</dbReference>
<reference evidence="2 3" key="1">
    <citation type="journal article" date="2013" name="BMC Genomics">
        <title>The miniature genome of a carnivorous plant Genlisea aurea contains a low number of genes and short non-coding sequences.</title>
        <authorList>
            <person name="Leushkin E.V."/>
            <person name="Sutormin R.A."/>
            <person name="Nabieva E.R."/>
            <person name="Penin A.A."/>
            <person name="Kondrashov A.S."/>
            <person name="Logacheva M.D."/>
        </authorList>
    </citation>
    <scope>NUCLEOTIDE SEQUENCE [LARGE SCALE GENOMIC DNA]</scope>
</reference>
<dbReference type="PANTHER" id="PTHR35462">
    <property type="match status" value="1"/>
</dbReference>
<dbReference type="EMBL" id="AUSU01008571">
    <property type="protein sequence ID" value="EPS59188.1"/>
    <property type="molecule type" value="Genomic_DNA"/>
</dbReference>
<keyword evidence="1" id="KW-0812">Transmembrane</keyword>
<gene>
    <name evidence="2" type="ORF">M569_15626</name>
</gene>
<sequence>VSGGDDWFAVDKLYHFLFCFAVAAFFSGLASRSRHPFVRRRRVWVGSVVSLAAGVGKEFGDEFGVFRSAGASFKDVVADLAGIFVAAAV</sequence>
<protein>
    <recommendedName>
        <fullName evidence="4">VanZ-like domain-containing protein</fullName>
    </recommendedName>
</protein>
<evidence type="ECO:0008006" key="4">
    <source>
        <dbReference type="Google" id="ProtNLM"/>
    </source>
</evidence>
<feature type="non-terminal residue" evidence="2">
    <location>
        <position position="1"/>
    </location>
</feature>
<keyword evidence="1" id="KW-0472">Membrane</keyword>
<feature type="transmembrane region" description="Helical" evidence="1">
    <location>
        <begin position="13"/>
        <end position="31"/>
    </location>
</feature>
<comment type="caution">
    <text evidence="2">The sequence shown here is derived from an EMBL/GenBank/DDBJ whole genome shotgun (WGS) entry which is preliminary data.</text>
</comment>
<evidence type="ECO:0000313" key="2">
    <source>
        <dbReference type="EMBL" id="EPS59188.1"/>
    </source>
</evidence>
<dbReference type="Proteomes" id="UP000015453">
    <property type="component" value="Unassembled WGS sequence"/>
</dbReference>
<name>S8D8Z8_9LAMI</name>